<accession>A0A0F9PWV3</accession>
<comment type="caution">
    <text evidence="1">The sequence shown here is derived from an EMBL/GenBank/DDBJ whole genome shotgun (WGS) entry which is preliminary data.</text>
</comment>
<protein>
    <submittedName>
        <fullName evidence="1">Uncharacterized protein</fullName>
    </submittedName>
</protein>
<dbReference type="EMBL" id="LAZR01002503">
    <property type="protein sequence ID" value="KKN29212.1"/>
    <property type="molecule type" value="Genomic_DNA"/>
</dbReference>
<organism evidence="1">
    <name type="scientific">marine sediment metagenome</name>
    <dbReference type="NCBI Taxonomy" id="412755"/>
    <lineage>
        <taxon>unclassified sequences</taxon>
        <taxon>metagenomes</taxon>
        <taxon>ecological metagenomes</taxon>
    </lineage>
</organism>
<gene>
    <name evidence="1" type="ORF">LCGC14_0846650</name>
</gene>
<name>A0A0F9PWV3_9ZZZZ</name>
<reference evidence="1" key="1">
    <citation type="journal article" date="2015" name="Nature">
        <title>Complex archaea that bridge the gap between prokaryotes and eukaryotes.</title>
        <authorList>
            <person name="Spang A."/>
            <person name="Saw J.H."/>
            <person name="Jorgensen S.L."/>
            <person name="Zaremba-Niedzwiedzka K."/>
            <person name="Martijn J."/>
            <person name="Lind A.E."/>
            <person name="van Eijk R."/>
            <person name="Schleper C."/>
            <person name="Guy L."/>
            <person name="Ettema T.J."/>
        </authorList>
    </citation>
    <scope>NUCLEOTIDE SEQUENCE</scope>
</reference>
<sequence>MDITNLIKQQGEIEKAIDELRKKDKDNVFLCSALISQISSRHNLMAYQMGFKPEETINSDELRREYMKLYMQKYLPKYRRRKKE</sequence>
<proteinExistence type="predicted"/>
<evidence type="ECO:0000313" key="1">
    <source>
        <dbReference type="EMBL" id="KKN29212.1"/>
    </source>
</evidence>
<dbReference type="AlphaFoldDB" id="A0A0F9PWV3"/>